<accession>A0A0C3Q9M5</accession>
<dbReference type="HOGENOM" id="CLU_2361274_0_0_1"/>
<organism evidence="1 2">
    <name type="scientific">Tulasnella calospora MUT 4182</name>
    <dbReference type="NCBI Taxonomy" id="1051891"/>
    <lineage>
        <taxon>Eukaryota</taxon>
        <taxon>Fungi</taxon>
        <taxon>Dikarya</taxon>
        <taxon>Basidiomycota</taxon>
        <taxon>Agaricomycotina</taxon>
        <taxon>Agaricomycetes</taxon>
        <taxon>Cantharellales</taxon>
        <taxon>Tulasnellaceae</taxon>
        <taxon>Tulasnella</taxon>
    </lineage>
</organism>
<reference evidence="1 2" key="1">
    <citation type="submission" date="2014-04" db="EMBL/GenBank/DDBJ databases">
        <authorList>
            <consortium name="DOE Joint Genome Institute"/>
            <person name="Kuo A."/>
            <person name="Girlanda M."/>
            <person name="Perotto S."/>
            <person name="Kohler A."/>
            <person name="Nagy L.G."/>
            <person name="Floudas D."/>
            <person name="Copeland A."/>
            <person name="Barry K.W."/>
            <person name="Cichocki N."/>
            <person name="Veneault-Fourrey C."/>
            <person name="LaButti K."/>
            <person name="Lindquist E.A."/>
            <person name="Lipzen A."/>
            <person name="Lundell T."/>
            <person name="Morin E."/>
            <person name="Murat C."/>
            <person name="Sun H."/>
            <person name="Tunlid A."/>
            <person name="Henrissat B."/>
            <person name="Grigoriev I.V."/>
            <person name="Hibbett D.S."/>
            <person name="Martin F."/>
            <person name="Nordberg H.P."/>
            <person name="Cantor M.N."/>
            <person name="Hua S.X."/>
        </authorList>
    </citation>
    <scope>NUCLEOTIDE SEQUENCE [LARGE SCALE GENOMIC DNA]</scope>
    <source>
        <strain evidence="1 2">MUT 4182</strain>
    </source>
</reference>
<dbReference type="AlphaFoldDB" id="A0A0C3Q9M5"/>
<sequence length="96" mass="11268">MVLRPLLHRHAVEKFSGSGKATRTGGSRLVDFPYPQRLPESLRLRFLSLEFLALQHLPNLHYSLDTILTRNKRRFWKGRLLRFLRRRGCKLDGVGE</sequence>
<reference evidence="2" key="2">
    <citation type="submission" date="2015-01" db="EMBL/GenBank/DDBJ databases">
        <title>Evolutionary Origins and Diversification of the Mycorrhizal Mutualists.</title>
        <authorList>
            <consortium name="DOE Joint Genome Institute"/>
            <consortium name="Mycorrhizal Genomics Consortium"/>
            <person name="Kohler A."/>
            <person name="Kuo A."/>
            <person name="Nagy L.G."/>
            <person name="Floudas D."/>
            <person name="Copeland A."/>
            <person name="Barry K.W."/>
            <person name="Cichocki N."/>
            <person name="Veneault-Fourrey C."/>
            <person name="LaButti K."/>
            <person name="Lindquist E.A."/>
            <person name="Lipzen A."/>
            <person name="Lundell T."/>
            <person name="Morin E."/>
            <person name="Murat C."/>
            <person name="Riley R."/>
            <person name="Ohm R."/>
            <person name="Sun H."/>
            <person name="Tunlid A."/>
            <person name="Henrissat B."/>
            <person name="Grigoriev I.V."/>
            <person name="Hibbett D.S."/>
            <person name="Martin F."/>
        </authorList>
    </citation>
    <scope>NUCLEOTIDE SEQUENCE [LARGE SCALE GENOMIC DNA]</scope>
    <source>
        <strain evidence="2">MUT 4182</strain>
    </source>
</reference>
<name>A0A0C3Q9M5_9AGAM</name>
<dbReference type="EMBL" id="KN823141">
    <property type="protein sequence ID" value="KIO21326.1"/>
    <property type="molecule type" value="Genomic_DNA"/>
</dbReference>
<proteinExistence type="predicted"/>
<evidence type="ECO:0000313" key="1">
    <source>
        <dbReference type="EMBL" id="KIO21326.1"/>
    </source>
</evidence>
<evidence type="ECO:0000313" key="2">
    <source>
        <dbReference type="Proteomes" id="UP000054248"/>
    </source>
</evidence>
<protein>
    <submittedName>
        <fullName evidence="1">Uncharacterized protein</fullName>
    </submittedName>
</protein>
<dbReference type="Proteomes" id="UP000054248">
    <property type="component" value="Unassembled WGS sequence"/>
</dbReference>
<keyword evidence="2" id="KW-1185">Reference proteome</keyword>
<gene>
    <name evidence="1" type="ORF">M407DRAFT_129296</name>
</gene>